<comment type="caution">
    <text evidence="3">The sequence shown here is derived from an EMBL/GenBank/DDBJ whole genome shotgun (WGS) entry which is preliminary data.</text>
</comment>
<dbReference type="PANTHER" id="PTHR19328:SF13">
    <property type="entry name" value="HIPL1 PROTEIN"/>
    <property type="match status" value="1"/>
</dbReference>
<reference evidence="3 4" key="1">
    <citation type="journal article" date="2023" name="Int. J. Syst. Evol. Microbiol.">
        <title>Arthrobacter mangrovi sp. nov., an actinobacterium isolated from the rhizosphere of a mangrove.</title>
        <authorList>
            <person name="Hamada M."/>
            <person name="Saitou S."/>
            <person name="Enomoto N."/>
            <person name="Nanri K."/>
            <person name="Hidaka K."/>
            <person name="Miura T."/>
            <person name="Tamura T."/>
        </authorList>
    </citation>
    <scope>NUCLEOTIDE SEQUENCE [LARGE SCALE GENOMIC DNA]</scope>
    <source>
        <strain evidence="3 4">NBRC 112813</strain>
    </source>
</reference>
<dbReference type="Proteomes" id="UP001209654">
    <property type="component" value="Unassembled WGS sequence"/>
</dbReference>
<organism evidence="3 4">
    <name type="scientific">Arthrobacter mangrovi</name>
    <dbReference type="NCBI Taxonomy" id="2966350"/>
    <lineage>
        <taxon>Bacteria</taxon>
        <taxon>Bacillati</taxon>
        <taxon>Actinomycetota</taxon>
        <taxon>Actinomycetes</taxon>
        <taxon>Micrococcales</taxon>
        <taxon>Micrococcaceae</taxon>
        <taxon>Arthrobacter</taxon>
    </lineage>
</organism>
<evidence type="ECO:0000313" key="4">
    <source>
        <dbReference type="Proteomes" id="UP001209654"/>
    </source>
</evidence>
<protein>
    <recommendedName>
        <fullName evidence="2">Glucose/Sorbosone dehydrogenase domain-containing protein</fullName>
    </recommendedName>
</protein>
<dbReference type="PANTHER" id="PTHR19328">
    <property type="entry name" value="HEDGEHOG-INTERACTING PROTEIN"/>
    <property type="match status" value="1"/>
</dbReference>
<evidence type="ECO:0000259" key="2">
    <source>
        <dbReference type="Pfam" id="PF07995"/>
    </source>
</evidence>
<dbReference type="InterPro" id="IPR011041">
    <property type="entry name" value="Quinoprot_gluc/sorb_DH_b-prop"/>
</dbReference>
<dbReference type="SUPFAM" id="SSF50952">
    <property type="entry name" value="Soluble quinoprotein glucose dehydrogenase"/>
    <property type="match status" value="1"/>
</dbReference>
<evidence type="ECO:0000256" key="1">
    <source>
        <dbReference type="SAM" id="MobiDB-lite"/>
    </source>
</evidence>
<dbReference type="InterPro" id="IPR012938">
    <property type="entry name" value="Glc/Sorbosone_DH"/>
</dbReference>
<dbReference type="Pfam" id="PF07995">
    <property type="entry name" value="GSDH"/>
    <property type="match status" value="1"/>
</dbReference>
<name>A0ABQ5MWS3_9MICC</name>
<accession>A0ABQ5MWS3</accession>
<dbReference type="Gene3D" id="2.120.10.30">
    <property type="entry name" value="TolB, C-terminal domain"/>
    <property type="match status" value="1"/>
</dbReference>
<gene>
    <name evidence="3" type="ORF">AHIS1636_28880</name>
</gene>
<evidence type="ECO:0000313" key="3">
    <source>
        <dbReference type="EMBL" id="GLB68446.1"/>
    </source>
</evidence>
<feature type="domain" description="Glucose/Sorbosone dehydrogenase" evidence="2">
    <location>
        <begin position="82"/>
        <end position="373"/>
    </location>
</feature>
<keyword evidence="4" id="KW-1185">Reference proteome</keyword>
<proteinExistence type="predicted"/>
<dbReference type="EMBL" id="BRVS01000018">
    <property type="protein sequence ID" value="GLB68446.1"/>
    <property type="molecule type" value="Genomic_DNA"/>
</dbReference>
<sequence>MTARNGVRTPGRPLWSPRWTPSTARNMAGGRAETPRTALRQLRAAVVLFLAAGTAACTAPPAAPGPGSTGSGSGAATIAEGLDDPWSIAFLPDGSALVSENNTGLIKQLKDGRTNAAVPVPAELETTGEGGLLGLAVSQDFAKDNRLFVYFTTPQDNRVLSYRWEDGELTDGREVVTGIPKSRIHNGGRLEFGPDGYLYISTGEAGQRELSQDLASLGGKILRVTRDGDPAPGNPFPDSPVFSYGHRNVQGMAWDSEGRMWASEFGPDRDDELNLIEAGKNYGWPEVTGAPGDDRFVDAVVVWPSTAEASPSGLAIVDDVAWLAALRGERLWRVQLSGDKAGKPAAVLQGEYGRLRDVEAAADGRLWVLTNGGNPDRILAVSVK</sequence>
<feature type="region of interest" description="Disordered" evidence="1">
    <location>
        <begin position="1"/>
        <end position="32"/>
    </location>
</feature>
<dbReference type="InterPro" id="IPR011042">
    <property type="entry name" value="6-blade_b-propeller_TolB-like"/>
</dbReference>